<comment type="caution">
    <text evidence="2">The sequence shown here is derived from an EMBL/GenBank/DDBJ whole genome shotgun (WGS) entry which is preliminary data.</text>
</comment>
<proteinExistence type="predicted"/>
<feature type="compositionally biased region" description="Polar residues" evidence="1">
    <location>
        <begin position="24"/>
        <end position="40"/>
    </location>
</feature>
<feature type="compositionally biased region" description="Basic and acidic residues" evidence="1">
    <location>
        <begin position="41"/>
        <end position="63"/>
    </location>
</feature>
<evidence type="ECO:0000313" key="3">
    <source>
        <dbReference type="Proteomes" id="UP000466442"/>
    </source>
</evidence>
<protein>
    <submittedName>
        <fullName evidence="2">Uncharacterized protein</fullName>
    </submittedName>
</protein>
<reference evidence="2" key="1">
    <citation type="journal article" date="2021" name="Mol. Ecol. Resour.">
        <title>Apolygus lucorum genome provides insights into omnivorousness and mesophyll feeding.</title>
        <authorList>
            <person name="Liu Y."/>
            <person name="Liu H."/>
            <person name="Wang H."/>
            <person name="Huang T."/>
            <person name="Liu B."/>
            <person name="Yang B."/>
            <person name="Yin L."/>
            <person name="Li B."/>
            <person name="Zhang Y."/>
            <person name="Zhang S."/>
            <person name="Jiang F."/>
            <person name="Zhang X."/>
            <person name="Ren Y."/>
            <person name="Wang B."/>
            <person name="Wang S."/>
            <person name="Lu Y."/>
            <person name="Wu K."/>
            <person name="Fan W."/>
            <person name="Wang G."/>
        </authorList>
    </citation>
    <scope>NUCLEOTIDE SEQUENCE</scope>
    <source>
        <strain evidence="2">12Hb</strain>
    </source>
</reference>
<organism evidence="2 3">
    <name type="scientific">Apolygus lucorum</name>
    <name type="common">Small green plant bug</name>
    <name type="synonym">Lygocoris lucorum</name>
    <dbReference type="NCBI Taxonomy" id="248454"/>
    <lineage>
        <taxon>Eukaryota</taxon>
        <taxon>Metazoa</taxon>
        <taxon>Ecdysozoa</taxon>
        <taxon>Arthropoda</taxon>
        <taxon>Hexapoda</taxon>
        <taxon>Insecta</taxon>
        <taxon>Pterygota</taxon>
        <taxon>Neoptera</taxon>
        <taxon>Paraneoptera</taxon>
        <taxon>Hemiptera</taxon>
        <taxon>Heteroptera</taxon>
        <taxon>Panheteroptera</taxon>
        <taxon>Cimicomorpha</taxon>
        <taxon>Miridae</taxon>
        <taxon>Mirini</taxon>
        <taxon>Apolygus</taxon>
    </lineage>
</organism>
<sequence length="87" mass="10086">MSDRRNISPSRPSSPSGVSSLGSAINSKWSPSRHATVSQQTDKELRPKPPKRRLVDDDMDRGKTSFWSDFITRKDYYDEFDRRSDKH</sequence>
<evidence type="ECO:0000313" key="2">
    <source>
        <dbReference type="EMBL" id="KAF6201075.1"/>
    </source>
</evidence>
<accession>A0A8S9X0G3</accession>
<dbReference type="EMBL" id="WIXP02000013">
    <property type="protein sequence ID" value="KAF6201075.1"/>
    <property type="molecule type" value="Genomic_DNA"/>
</dbReference>
<feature type="region of interest" description="Disordered" evidence="1">
    <location>
        <begin position="1"/>
        <end position="63"/>
    </location>
</feature>
<evidence type="ECO:0000256" key="1">
    <source>
        <dbReference type="SAM" id="MobiDB-lite"/>
    </source>
</evidence>
<dbReference type="AlphaFoldDB" id="A0A8S9X0G3"/>
<keyword evidence="3" id="KW-1185">Reference proteome</keyword>
<gene>
    <name evidence="2" type="ORF">GE061_005522</name>
</gene>
<feature type="compositionally biased region" description="Low complexity" evidence="1">
    <location>
        <begin position="7"/>
        <end position="23"/>
    </location>
</feature>
<dbReference type="Proteomes" id="UP000466442">
    <property type="component" value="Unassembled WGS sequence"/>
</dbReference>
<name>A0A8S9X0G3_APOLU</name>